<dbReference type="NCBIfam" id="TIGR01730">
    <property type="entry name" value="RND_mfp"/>
    <property type="match status" value="1"/>
</dbReference>
<keyword evidence="3" id="KW-0732">Signal</keyword>
<dbReference type="Proteomes" id="UP000078090">
    <property type="component" value="Unassembled WGS sequence"/>
</dbReference>
<dbReference type="Gene3D" id="2.40.50.100">
    <property type="match status" value="1"/>
</dbReference>
<name>A0A177M066_METMH</name>
<dbReference type="EMBL" id="LUUG01000105">
    <property type="protein sequence ID" value="OAH99030.1"/>
    <property type="molecule type" value="Genomic_DNA"/>
</dbReference>
<organism evidence="5 6">
    <name type="scientific">Methylomonas methanica</name>
    <dbReference type="NCBI Taxonomy" id="421"/>
    <lineage>
        <taxon>Bacteria</taxon>
        <taxon>Pseudomonadati</taxon>
        <taxon>Pseudomonadota</taxon>
        <taxon>Gammaproteobacteria</taxon>
        <taxon>Methylococcales</taxon>
        <taxon>Methylococcaceae</taxon>
        <taxon>Methylomonas</taxon>
    </lineage>
</organism>
<evidence type="ECO:0000256" key="2">
    <source>
        <dbReference type="SAM" id="Coils"/>
    </source>
</evidence>
<dbReference type="PANTHER" id="PTHR30469">
    <property type="entry name" value="MULTIDRUG RESISTANCE PROTEIN MDTA"/>
    <property type="match status" value="1"/>
</dbReference>
<keyword evidence="2" id="KW-0175">Coiled coil</keyword>
<dbReference type="Pfam" id="PF25967">
    <property type="entry name" value="RND-MFP_C"/>
    <property type="match status" value="1"/>
</dbReference>
<dbReference type="GO" id="GO:0015562">
    <property type="term" value="F:efflux transmembrane transporter activity"/>
    <property type="evidence" value="ECO:0007669"/>
    <property type="project" value="TreeGrafter"/>
</dbReference>
<evidence type="ECO:0000313" key="6">
    <source>
        <dbReference type="Proteomes" id="UP000078090"/>
    </source>
</evidence>
<feature type="chain" id="PRO_5008067495" evidence="3">
    <location>
        <begin position="27"/>
        <end position="392"/>
    </location>
</feature>
<gene>
    <name evidence="5" type="ORF">A1332_03830</name>
</gene>
<feature type="domain" description="Multidrug resistance protein MdtA-like C-terminal permuted SH3" evidence="4">
    <location>
        <begin position="333"/>
        <end position="372"/>
    </location>
</feature>
<feature type="signal peptide" evidence="3">
    <location>
        <begin position="1"/>
        <end position="26"/>
    </location>
</feature>
<sequence length="392" mass="42143">MNPQVLNLKILLPILVLLAAAGAAWAIIAAKPQTVQQSAELTIPKVNVVRVEPQSLRLNVMSQGVVAPRETIDLVSEVGGKVAQVHPAMVAGGFFAANELLLTIDPRDFDYAIVAAEAQLAEAQRVLINEQAQVEQAQSEWQALGEGEPSPLALRKPQLAEAQAKLKAAEADLAEAKLNRSRCELRAPFAGRVLSKQAGLGQYIPSGAVVARIYASDIAEIRLPISTEQLAFLELPLGQNAKTGRWPAVTLSAELAGKPQSWQGRIVRSEAALDDNSGQLYLVAQVVDPFRETPDRPPLLSGLFVQAEIEGVRHDGLFTLPRTALNGLQQAKLVDAEQRLDIRQLQVLRHDAERVIVKAGLNPGDRVVVSELPVPVAGMKVNAVEAQPEAAQ</sequence>
<evidence type="ECO:0000259" key="4">
    <source>
        <dbReference type="Pfam" id="PF25967"/>
    </source>
</evidence>
<dbReference type="RefSeq" id="WP_064010055.1">
    <property type="nucleotide sequence ID" value="NZ_LUUG01000105.1"/>
</dbReference>
<evidence type="ECO:0000313" key="5">
    <source>
        <dbReference type="EMBL" id="OAH99030.1"/>
    </source>
</evidence>
<dbReference type="AlphaFoldDB" id="A0A177M066"/>
<dbReference type="InterPro" id="IPR006143">
    <property type="entry name" value="RND_pump_MFP"/>
</dbReference>
<dbReference type="Gene3D" id="1.10.287.470">
    <property type="entry name" value="Helix hairpin bin"/>
    <property type="match status" value="1"/>
</dbReference>
<dbReference type="PANTHER" id="PTHR30469:SF12">
    <property type="entry name" value="MULTIDRUG RESISTANCE PROTEIN MDTA"/>
    <property type="match status" value="1"/>
</dbReference>
<dbReference type="GO" id="GO:1990281">
    <property type="term" value="C:efflux pump complex"/>
    <property type="evidence" value="ECO:0007669"/>
    <property type="project" value="TreeGrafter"/>
</dbReference>
<comment type="similarity">
    <text evidence="1">Belongs to the membrane fusion protein (MFP) (TC 8.A.1) family.</text>
</comment>
<reference evidence="5 6" key="1">
    <citation type="submission" date="2016-03" db="EMBL/GenBank/DDBJ databases">
        <authorList>
            <person name="Ploux O."/>
        </authorList>
    </citation>
    <scope>NUCLEOTIDE SEQUENCE [LARGE SCALE GENOMIC DNA]</scope>
    <source>
        <strain evidence="5 6">R-45363</strain>
    </source>
</reference>
<feature type="coiled-coil region" evidence="2">
    <location>
        <begin position="113"/>
        <end position="186"/>
    </location>
</feature>
<dbReference type="InterPro" id="IPR058627">
    <property type="entry name" value="MdtA-like_C"/>
</dbReference>
<evidence type="ECO:0000256" key="1">
    <source>
        <dbReference type="ARBA" id="ARBA00009477"/>
    </source>
</evidence>
<evidence type="ECO:0000256" key="3">
    <source>
        <dbReference type="SAM" id="SignalP"/>
    </source>
</evidence>
<dbReference type="Gene3D" id="2.40.30.170">
    <property type="match status" value="1"/>
</dbReference>
<dbReference type="SUPFAM" id="SSF111369">
    <property type="entry name" value="HlyD-like secretion proteins"/>
    <property type="match status" value="1"/>
</dbReference>
<dbReference type="Gene3D" id="2.40.420.20">
    <property type="match status" value="1"/>
</dbReference>
<protein>
    <submittedName>
        <fullName evidence="5">Efflux transporter periplasmic adaptor subunit</fullName>
    </submittedName>
</protein>
<accession>A0A177M066</accession>
<dbReference type="OrthoDB" id="5730196at2"/>
<comment type="caution">
    <text evidence="5">The sequence shown here is derived from an EMBL/GenBank/DDBJ whole genome shotgun (WGS) entry which is preliminary data.</text>
</comment>
<proteinExistence type="inferred from homology"/>